<protein>
    <recommendedName>
        <fullName evidence="4">SSCRP protein</fullName>
    </recommendedName>
</protein>
<name>A0ABY2GWN0_9HYPO</name>
<organism evidence="2 3">
    <name type="scientific">Trichoderma ghanense</name>
    <dbReference type="NCBI Taxonomy" id="65468"/>
    <lineage>
        <taxon>Eukaryota</taxon>
        <taxon>Fungi</taxon>
        <taxon>Dikarya</taxon>
        <taxon>Ascomycota</taxon>
        <taxon>Pezizomycotina</taxon>
        <taxon>Sordariomycetes</taxon>
        <taxon>Hypocreomycetidae</taxon>
        <taxon>Hypocreales</taxon>
        <taxon>Hypocreaceae</taxon>
        <taxon>Trichoderma</taxon>
    </lineage>
</organism>
<feature type="non-terminal residue" evidence="2">
    <location>
        <position position="1"/>
    </location>
</feature>
<feature type="region of interest" description="Disordered" evidence="1">
    <location>
        <begin position="97"/>
        <end position="126"/>
    </location>
</feature>
<comment type="caution">
    <text evidence="2">The sequence shown here is derived from an EMBL/GenBank/DDBJ whole genome shotgun (WGS) entry which is preliminary data.</text>
</comment>
<dbReference type="EMBL" id="PPTA01000013">
    <property type="protein sequence ID" value="TFA99604.1"/>
    <property type="molecule type" value="Genomic_DNA"/>
</dbReference>
<sequence>KICNKGCSNSFILLPFNRNTTLCLASLPPAASCMLATTVSKICGIPVHKLHRKDHGPSGSLAKPRGPELRASQFTQPFVVSHHRAAAMINLFACQNGPSAQPQPDGPQLPASALKPPNSAAADLPPSTQTALNRATRHQLHWRDKKTGRCSWQREANNEVACSAGLLLARQLRMRLDGFITADQARSAVSCPWDGDCFI</sequence>
<reference evidence="2 3" key="1">
    <citation type="submission" date="2018-01" db="EMBL/GenBank/DDBJ databases">
        <title>Genome characterization of the sugarcane-associated fungus Trichoderma ghanense CCMA-1212 and their application in lignocelulose bioconversion.</title>
        <authorList>
            <person name="Steindorff A.S."/>
            <person name="Mendes T.D."/>
            <person name="Vilela E.S.D."/>
            <person name="Rodrigues D.S."/>
            <person name="Formighieri E.F."/>
            <person name="Melo I.S."/>
            <person name="Favaro L.C.L."/>
        </authorList>
    </citation>
    <scope>NUCLEOTIDE SEQUENCE [LARGE SCALE GENOMIC DNA]</scope>
    <source>
        <strain evidence="2 3">CCMA-1212</strain>
    </source>
</reference>
<keyword evidence="3" id="KW-1185">Reference proteome</keyword>
<dbReference type="Proteomes" id="UP001642720">
    <property type="component" value="Unassembled WGS sequence"/>
</dbReference>
<evidence type="ECO:0000313" key="2">
    <source>
        <dbReference type="EMBL" id="TFA99604.1"/>
    </source>
</evidence>
<evidence type="ECO:0008006" key="4">
    <source>
        <dbReference type="Google" id="ProtNLM"/>
    </source>
</evidence>
<proteinExistence type="predicted"/>
<accession>A0ABY2GWN0</accession>
<gene>
    <name evidence="2" type="ORF">CCMA1212_008602</name>
</gene>
<dbReference type="GeneID" id="300580175"/>
<dbReference type="RefSeq" id="XP_073555806.1">
    <property type="nucleotide sequence ID" value="XM_073705725.1"/>
</dbReference>
<evidence type="ECO:0000256" key="1">
    <source>
        <dbReference type="SAM" id="MobiDB-lite"/>
    </source>
</evidence>
<evidence type="ECO:0000313" key="3">
    <source>
        <dbReference type="Proteomes" id="UP001642720"/>
    </source>
</evidence>